<dbReference type="InterPro" id="IPR017871">
    <property type="entry name" value="ABC_transporter-like_CS"/>
</dbReference>
<dbReference type="InterPro" id="IPR011527">
    <property type="entry name" value="ABC1_TM_dom"/>
</dbReference>
<dbReference type="PANTHER" id="PTHR43394">
    <property type="entry name" value="ATP-DEPENDENT PERMEASE MDL1, MITOCHONDRIAL"/>
    <property type="match status" value="1"/>
</dbReference>
<evidence type="ECO:0000313" key="13">
    <source>
        <dbReference type="EMBL" id="MCA6075860.1"/>
    </source>
</evidence>
<name>A0A9X1KXF5_9BACT</name>
<feature type="transmembrane region" description="Helical" evidence="9">
    <location>
        <begin position="36"/>
        <end position="58"/>
    </location>
</feature>
<dbReference type="GO" id="GO:0015421">
    <property type="term" value="F:ABC-type oligopeptide transporter activity"/>
    <property type="evidence" value="ECO:0007669"/>
    <property type="project" value="TreeGrafter"/>
</dbReference>
<dbReference type="InterPro" id="IPR039421">
    <property type="entry name" value="Type_1_exporter"/>
</dbReference>
<dbReference type="SMART" id="SM00382">
    <property type="entry name" value="AAA"/>
    <property type="match status" value="1"/>
</dbReference>
<dbReference type="GO" id="GO:0005886">
    <property type="term" value="C:plasma membrane"/>
    <property type="evidence" value="ECO:0007669"/>
    <property type="project" value="UniProtKB-SubCell"/>
</dbReference>
<dbReference type="PANTHER" id="PTHR43394:SF1">
    <property type="entry name" value="ATP-BINDING CASSETTE SUB-FAMILY B MEMBER 10, MITOCHONDRIAL"/>
    <property type="match status" value="1"/>
</dbReference>
<keyword evidence="4 9" id="KW-0812">Transmembrane</keyword>
<accession>A0A9X1KXF5</accession>
<dbReference type="PROSITE" id="PS50929">
    <property type="entry name" value="ABC_TM1F"/>
    <property type="match status" value="1"/>
</dbReference>
<dbReference type="Pfam" id="PF00005">
    <property type="entry name" value="ABC_tran"/>
    <property type="match status" value="1"/>
</dbReference>
<keyword evidence="6 13" id="KW-0067">ATP-binding</keyword>
<organism evidence="13 15">
    <name type="scientific">Fulvivirga sedimenti</name>
    <dbReference type="NCBI Taxonomy" id="2879465"/>
    <lineage>
        <taxon>Bacteria</taxon>
        <taxon>Pseudomonadati</taxon>
        <taxon>Bacteroidota</taxon>
        <taxon>Cytophagia</taxon>
        <taxon>Cytophagales</taxon>
        <taxon>Fulvivirgaceae</taxon>
        <taxon>Fulvivirga</taxon>
    </lineage>
</organism>
<dbReference type="AlphaFoldDB" id="A0A9X1KXF5"/>
<evidence type="ECO:0000256" key="3">
    <source>
        <dbReference type="ARBA" id="ARBA00022475"/>
    </source>
</evidence>
<evidence type="ECO:0000313" key="12">
    <source>
        <dbReference type="EMBL" id="MCA6074683.1"/>
    </source>
</evidence>
<keyword evidence="3" id="KW-1003">Cell membrane</keyword>
<evidence type="ECO:0000259" key="10">
    <source>
        <dbReference type="PROSITE" id="PS50893"/>
    </source>
</evidence>
<evidence type="ECO:0000256" key="6">
    <source>
        <dbReference type="ARBA" id="ARBA00022840"/>
    </source>
</evidence>
<dbReference type="EMBL" id="JAIXNE010000004">
    <property type="protein sequence ID" value="MCA6076988.1"/>
    <property type="molecule type" value="Genomic_DNA"/>
</dbReference>
<protein>
    <submittedName>
        <fullName evidence="13">ABC transporter ATP-binding protein/permease</fullName>
    </submittedName>
</protein>
<reference evidence="13" key="1">
    <citation type="submission" date="2021-09" db="EMBL/GenBank/DDBJ databases">
        <title>Fulvivirga sp. isolated from coastal sediment.</title>
        <authorList>
            <person name="Yu H."/>
        </authorList>
    </citation>
    <scope>NUCLEOTIDE SEQUENCE</scope>
    <source>
        <strain evidence="13">1062</strain>
    </source>
</reference>
<keyword evidence="8 9" id="KW-0472">Membrane</keyword>
<evidence type="ECO:0000256" key="4">
    <source>
        <dbReference type="ARBA" id="ARBA00022692"/>
    </source>
</evidence>
<evidence type="ECO:0000256" key="9">
    <source>
        <dbReference type="SAM" id="Phobius"/>
    </source>
</evidence>
<evidence type="ECO:0000256" key="7">
    <source>
        <dbReference type="ARBA" id="ARBA00022989"/>
    </source>
</evidence>
<evidence type="ECO:0000256" key="8">
    <source>
        <dbReference type="ARBA" id="ARBA00023136"/>
    </source>
</evidence>
<feature type="transmembrane region" description="Helical" evidence="9">
    <location>
        <begin position="281"/>
        <end position="304"/>
    </location>
</feature>
<dbReference type="EMBL" id="JAIXNE010000003">
    <property type="protein sequence ID" value="MCA6075860.1"/>
    <property type="molecule type" value="Genomic_DNA"/>
</dbReference>
<gene>
    <name evidence="12" type="ORF">LDX50_07365</name>
    <name evidence="13" type="ORF">LDX50_13335</name>
    <name evidence="14" type="ORF">LDX50_19055</name>
</gene>
<comment type="caution">
    <text evidence="13">The sequence shown here is derived from an EMBL/GenBank/DDBJ whole genome shotgun (WGS) entry which is preliminary data.</text>
</comment>
<dbReference type="FunFam" id="3.40.50.300:FF:000221">
    <property type="entry name" value="Multidrug ABC transporter ATP-binding protein"/>
    <property type="match status" value="1"/>
</dbReference>
<evidence type="ECO:0000256" key="1">
    <source>
        <dbReference type="ARBA" id="ARBA00004651"/>
    </source>
</evidence>
<dbReference type="InterPro" id="IPR003593">
    <property type="entry name" value="AAA+_ATPase"/>
</dbReference>
<dbReference type="InterPro" id="IPR027417">
    <property type="entry name" value="P-loop_NTPase"/>
</dbReference>
<feature type="domain" description="ABC transporter" evidence="10">
    <location>
        <begin position="361"/>
        <end position="601"/>
    </location>
</feature>
<evidence type="ECO:0000256" key="2">
    <source>
        <dbReference type="ARBA" id="ARBA00022448"/>
    </source>
</evidence>
<evidence type="ECO:0000259" key="11">
    <source>
        <dbReference type="PROSITE" id="PS50929"/>
    </source>
</evidence>
<dbReference type="PROSITE" id="PS00211">
    <property type="entry name" value="ABC_TRANSPORTER_1"/>
    <property type="match status" value="1"/>
</dbReference>
<evidence type="ECO:0000313" key="15">
    <source>
        <dbReference type="Proteomes" id="UP001139409"/>
    </source>
</evidence>
<feature type="domain" description="ABC transmembrane type-1" evidence="11">
    <location>
        <begin position="42"/>
        <end position="327"/>
    </location>
</feature>
<evidence type="ECO:0000256" key="5">
    <source>
        <dbReference type="ARBA" id="ARBA00022741"/>
    </source>
</evidence>
<dbReference type="Gene3D" id="3.40.50.300">
    <property type="entry name" value="P-loop containing nucleotide triphosphate hydrolases"/>
    <property type="match status" value="1"/>
</dbReference>
<dbReference type="GO" id="GO:0005524">
    <property type="term" value="F:ATP binding"/>
    <property type="evidence" value="ECO:0007669"/>
    <property type="project" value="UniProtKB-KW"/>
</dbReference>
<dbReference type="Proteomes" id="UP001139409">
    <property type="component" value="Unassembled WGS sequence"/>
</dbReference>
<keyword evidence="5" id="KW-0547">Nucleotide-binding</keyword>
<dbReference type="PROSITE" id="PS50893">
    <property type="entry name" value="ABC_TRANSPORTER_2"/>
    <property type="match status" value="1"/>
</dbReference>
<sequence>MRTPESIKDKPELKGSFRALRFIPRFFMEIWRTNRFLFLSNLLCRLLNAFVPIALLWVGKLIIDEIVLQVSLDETDLSALWMYVGAELVLALLSDLLSRAIGLTDGLLGDLYANASSIIIIRKTKDITISQLEDPDFYDKLERARQQTTSRVNLMSESLTQVENIISMISLIAGLIYFEPWLLILLVLSIIPSFINEIKFSSRRYSLARSWTAERRELDYLRYIGANDQTAREVKLFGISDFIAGRFQKVSDEYYQLNKALAIRQTSFGAVFNMLGVLSYYGAYVLIILRVIAGVLTLGDLTFLSGSFNRLRGNLQGFFLRFTRITERALYLRDYFDFIDLVVEDPSDQSLPVPKVIREGFKVKNLSFAYPGSAQNVLTDVSFTLRPGEKMAFVGQNGAGKTTLIKLFLRFYEPTSGEITLEGVNISRYNRDQYQQLFGVIFQDFFKYEFTMRENIAVGNIDELENMERIEVAAERSLASEVISELELGLDQQLGRRFAQGKELSGGQWQKVALARAYMKDANVLILDEPTAALDAKAEYEVFQRFIGLTQDKTSIIISHRFSTVRMADRILVLREGRLEELGTHEELMQNKGLYAELFELQAAGYR</sequence>
<evidence type="ECO:0000313" key="14">
    <source>
        <dbReference type="EMBL" id="MCA6076988.1"/>
    </source>
</evidence>
<keyword evidence="15" id="KW-1185">Reference proteome</keyword>
<dbReference type="SUPFAM" id="SSF52540">
    <property type="entry name" value="P-loop containing nucleoside triphosphate hydrolases"/>
    <property type="match status" value="1"/>
</dbReference>
<proteinExistence type="predicted"/>
<dbReference type="Gene3D" id="1.20.1560.10">
    <property type="entry name" value="ABC transporter type 1, transmembrane domain"/>
    <property type="match status" value="1"/>
</dbReference>
<dbReference type="SUPFAM" id="SSF90123">
    <property type="entry name" value="ABC transporter transmembrane region"/>
    <property type="match status" value="1"/>
</dbReference>
<feature type="transmembrane region" description="Helical" evidence="9">
    <location>
        <begin position="165"/>
        <end position="195"/>
    </location>
</feature>
<dbReference type="InterPro" id="IPR036640">
    <property type="entry name" value="ABC1_TM_sf"/>
</dbReference>
<dbReference type="EMBL" id="JAIXNE010000002">
    <property type="protein sequence ID" value="MCA6074683.1"/>
    <property type="molecule type" value="Genomic_DNA"/>
</dbReference>
<dbReference type="GO" id="GO:0016887">
    <property type="term" value="F:ATP hydrolysis activity"/>
    <property type="evidence" value="ECO:0007669"/>
    <property type="project" value="InterPro"/>
</dbReference>
<comment type="subcellular location">
    <subcellularLocation>
        <location evidence="1">Cell membrane</location>
        <topology evidence="1">Multi-pass membrane protein</topology>
    </subcellularLocation>
</comment>
<dbReference type="RefSeq" id="WP_225697796.1">
    <property type="nucleotide sequence ID" value="NZ_JAIXNE010000002.1"/>
</dbReference>
<keyword evidence="2" id="KW-0813">Transport</keyword>
<dbReference type="InterPro" id="IPR003439">
    <property type="entry name" value="ABC_transporter-like_ATP-bd"/>
</dbReference>
<keyword evidence="7 9" id="KW-1133">Transmembrane helix</keyword>